<dbReference type="PANTHER" id="PTHR46246">
    <property type="entry name" value="GUANOSINE-3',5'-BIS(DIPHOSPHATE) 3'-PYROPHOSPHOHYDROLASE MESH1"/>
    <property type="match status" value="1"/>
</dbReference>
<protein>
    <submittedName>
        <fullName evidence="1">HD domain-containing protein</fullName>
    </submittedName>
</protein>
<comment type="caution">
    <text evidence="1">The sequence shown here is derived from an EMBL/GenBank/DDBJ whole genome shotgun (WGS) entry which is preliminary data.</text>
</comment>
<evidence type="ECO:0000313" key="1">
    <source>
        <dbReference type="EMBL" id="KAA8787100.1"/>
    </source>
</evidence>
<accession>A0A5M9WZJ2</accession>
<dbReference type="EMBL" id="RIAS01000018">
    <property type="protein sequence ID" value="KAA8787100.1"/>
    <property type="molecule type" value="Genomic_DNA"/>
</dbReference>
<dbReference type="GO" id="GO:0008893">
    <property type="term" value="F:guanosine-3',5'-bis(diphosphate) 3'-diphosphatase activity"/>
    <property type="evidence" value="ECO:0007669"/>
    <property type="project" value="TreeGrafter"/>
</dbReference>
<dbReference type="PANTHER" id="PTHR46246:SF1">
    <property type="entry name" value="GUANOSINE-3',5'-BIS(DIPHOSPHATE) 3'-PYROPHOSPHOHYDROLASE MESH1"/>
    <property type="match status" value="1"/>
</dbReference>
<reference evidence="1 2" key="1">
    <citation type="journal article" date="2019" name="J. Ind. Microbiol. Biotechnol.">
        <title>Paenibacillus amylolyticus 27C64 has a diverse set of carbohydrate-active enzymes and complete pectin deconstruction system.</title>
        <authorList>
            <person name="Keggi C."/>
            <person name="Doran-Peterson J."/>
        </authorList>
    </citation>
    <scope>NUCLEOTIDE SEQUENCE [LARGE SCALE GENOMIC DNA]</scope>
    <source>
        <strain evidence="1 2">27C64</strain>
    </source>
</reference>
<dbReference type="Proteomes" id="UP000323664">
    <property type="component" value="Unassembled WGS sequence"/>
</dbReference>
<name>A0A5M9WZJ2_PAEAM</name>
<dbReference type="OrthoDB" id="9802385at2"/>
<dbReference type="Gene3D" id="1.10.3210.10">
    <property type="entry name" value="Hypothetical protein af1432"/>
    <property type="match status" value="1"/>
</dbReference>
<gene>
    <name evidence="1" type="ORF">EC604_25025</name>
</gene>
<organism evidence="1 2">
    <name type="scientific">Paenibacillus amylolyticus</name>
    <dbReference type="NCBI Taxonomy" id="1451"/>
    <lineage>
        <taxon>Bacteria</taxon>
        <taxon>Bacillati</taxon>
        <taxon>Bacillota</taxon>
        <taxon>Bacilli</taxon>
        <taxon>Bacillales</taxon>
        <taxon>Paenibacillaceae</taxon>
        <taxon>Paenibacillus</taxon>
    </lineage>
</organism>
<dbReference type="AlphaFoldDB" id="A0A5M9WZJ2"/>
<sequence>MILDIELAISVALQAHKGQLDKGGHPYILHPLAVMNRVESMEEKIVAVLHDVIEDSEVTIEELRGLGFSEEILTAIQLLTRSTEDSYEEFIEKTTTNRVARNVKIADIKENMDISRIKNPTEEDVHRLEKYRKALERLERE</sequence>
<evidence type="ECO:0000313" key="2">
    <source>
        <dbReference type="Proteomes" id="UP000323664"/>
    </source>
</evidence>
<proteinExistence type="predicted"/>
<dbReference type="InterPro" id="IPR052194">
    <property type="entry name" value="MESH1"/>
</dbReference>
<dbReference type="SUPFAM" id="SSF109604">
    <property type="entry name" value="HD-domain/PDEase-like"/>
    <property type="match status" value="1"/>
</dbReference>